<dbReference type="AlphaFoldDB" id="I2H6H3"/>
<name>I2H6H3_HENB6</name>
<evidence type="ECO:0000313" key="2">
    <source>
        <dbReference type="EMBL" id="CCH61975.1"/>
    </source>
</evidence>
<evidence type="ECO:0000256" key="1">
    <source>
        <dbReference type="SAM" id="MobiDB-lite"/>
    </source>
</evidence>
<feature type="compositionally biased region" description="Polar residues" evidence="1">
    <location>
        <begin position="37"/>
        <end position="49"/>
    </location>
</feature>
<keyword evidence="3" id="KW-1185">Reference proteome</keyword>
<dbReference type="EMBL" id="HE806322">
    <property type="protein sequence ID" value="CCH61975.1"/>
    <property type="molecule type" value="Genomic_DNA"/>
</dbReference>
<feature type="compositionally biased region" description="Polar residues" evidence="1">
    <location>
        <begin position="82"/>
        <end position="97"/>
    </location>
</feature>
<dbReference type="OrthoDB" id="4041519at2759"/>
<proteinExistence type="predicted"/>
<feature type="region of interest" description="Disordered" evidence="1">
    <location>
        <begin position="82"/>
        <end position="188"/>
    </location>
</feature>
<dbReference type="Proteomes" id="UP000002866">
    <property type="component" value="Chromosome 7"/>
</dbReference>
<sequence length="419" mass="48363">MSFNDRQRSKPPKESKPNSKKPPKILSKDHFAVLSPSLPSGTSKHSSSDSQEDLEFFSPGLHDFYLNPSNFSNDMNSHIISENGNNVDNSSLPTITQSSIGNSSTKISSINGMSSKNDSKEKDSEDEDYSSSFSFERNSDEQKSTKSTNNTRTKQNSQHHSNKNQSRISDRNKPKKNRTSYIEDFESSSEEEIIDLFQKKKIEKLKKSSNNNNKHHTSLDTHNNSENQHYRKQKHCRFETGISPYSSDNDMDEEANSLQMDLFNPNNMTFRSIEDIKKLSTMSLPNLNYSTPIVTKEIREERRKKYSKKEIKHWSLQRKLNIDNGIIGEPHNDEDDVLVKHINILRKGNTGNIISLTTNRYGDVDFYTTIQEKYKNFRRASESNQNEVREQNKANEQNKDNEQNESNEQNNEGEKMQVR</sequence>
<dbReference type="RefSeq" id="XP_004181494.1">
    <property type="nucleotide sequence ID" value="XM_004181446.1"/>
</dbReference>
<feature type="region of interest" description="Disordered" evidence="1">
    <location>
        <begin position="207"/>
        <end position="227"/>
    </location>
</feature>
<evidence type="ECO:0000313" key="3">
    <source>
        <dbReference type="Proteomes" id="UP000002866"/>
    </source>
</evidence>
<feature type="compositionally biased region" description="Basic and acidic residues" evidence="1">
    <location>
        <begin position="378"/>
        <end position="402"/>
    </location>
</feature>
<organism evidence="2 3">
    <name type="scientific">Henningerozyma blattae (strain ATCC 34711 / CBS 6284 / DSM 70876 / NBRC 10599 / NRRL Y-10934 / UCD 77-7)</name>
    <name type="common">Yeast</name>
    <name type="synonym">Tetrapisispora blattae</name>
    <dbReference type="NCBI Taxonomy" id="1071380"/>
    <lineage>
        <taxon>Eukaryota</taxon>
        <taxon>Fungi</taxon>
        <taxon>Dikarya</taxon>
        <taxon>Ascomycota</taxon>
        <taxon>Saccharomycotina</taxon>
        <taxon>Saccharomycetes</taxon>
        <taxon>Saccharomycetales</taxon>
        <taxon>Saccharomycetaceae</taxon>
        <taxon>Henningerozyma</taxon>
    </lineage>
</organism>
<feature type="compositionally biased region" description="Low complexity" evidence="1">
    <location>
        <begin position="98"/>
        <end position="116"/>
    </location>
</feature>
<feature type="region of interest" description="Disordered" evidence="1">
    <location>
        <begin position="1"/>
        <end position="55"/>
    </location>
</feature>
<dbReference type="GeneID" id="14497107"/>
<reference evidence="2 3" key="1">
    <citation type="journal article" date="2011" name="Proc. Natl. Acad. Sci. U.S.A.">
        <title>Evolutionary erosion of yeast sex chromosomes by mating-type switching accidents.</title>
        <authorList>
            <person name="Gordon J.L."/>
            <person name="Armisen D."/>
            <person name="Proux-Wera E."/>
            <person name="Oheigeartaigh S.S."/>
            <person name="Byrne K.P."/>
            <person name="Wolfe K.H."/>
        </authorList>
    </citation>
    <scope>NUCLEOTIDE SEQUENCE [LARGE SCALE GENOMIC DNA]</scope>
    <source>
        <strain evidence="3">ATCC 34711 / CBS 6284 / DSM 70876 / NBRC 10599 / NRRL Y-10934 / UCD 77-7</strain>
    </source>
</reference>
<gene>
    <name evidence="2" type="primary">TBLA0G00260</name>
    <name evidence="2" type="ORF">TBLA_0G00260</name>
</gene>
<protein>
    <submittedName>
        <fullName evidence="2">Uncharacterized protein</fullName>
    </submittedName>
</protein>
<feature type="region of interest" description="Disordered" evidence="1">
    <location>
        <begin position="378"/>
        <end position="419"/>
    </location>
</feature>
<feature type="compositionally biased region" description="Basic and acidic residues" evidence="1">
    <location>
        <begin position="1"/>
        <end position="17"/>
    </location>
</feature>
<accession>I2H6H3</accession>
<dbReference type="HOGENOM" id="CLU_655826_0_0_1"/>
<feature type="compositionally biased region" description="Low complexity" evidence="1">
    <location>
        <begin position="145"/>
        <end position="158"/>
    </location>
</feature>
<dbReference type="STRING" id="1071380.I2H6H3"/>
<dbReference type="KEGG" id="tbl:TBLA_0G00260"/>
<dbReference type="InParanoid" id="I2H6H3"/>